<feature type="domain" description="Molybdopterin dinucleotide-binding" evidence="7">
    <location>
        <begin position="537"/>
        <end position="606"/>
    </location>
</feature>
<dbReference type="RefSeq" id="WP_254569383.1">
    <property type="nucleotide sequence ID" value="NZ_CP098502.1"/>
</dbReference>
<proteinExistence type="inferred from homology"/>
<keyword evidence="4" id="KW-0411">Iron-sulfur</keyword>
<dbReference type="PANTHER" id="PTHR43742">
    <property type="entry name" value="TRIMETHYLAMINE-N-OXIDE REDUCTASE"/>
    <property type="match status" value="1"/>
</dbReference>
<evidence type="ECO:0000259" key="6">
    <source>
        <dbReference type="Pfam" id="PF00384"/>
    </source>
</evidence>
<dbReference type="InterPro" id="IPR006656">
    <property type="entry name" value="Mopterin_OxRdtase"/>
</dbReference>
<evidence type="ECO:0000256" key="1">
    <source>
        <dbReference type="ARBA" id="ARBA00010312"/>
    </source>
</evidence>
<reference evidence="8 9" key="1">
    <citation type="submission" date="2022-06" db="EMBL/GenBank/DDBJ databases">
        <title>Paraconexibacter antarcticus.</title>
        <authorList>
            <person name="Kim C.S."/>
        </authorList>
    </citation>
    <scope>NUCLEOTIDE SEQUENCE [LARGE SCALE GENOMIC DNA]</scope>
    <source>
        <strain evidence="8 9">02-257</strain>
    </source>
</reference>
<evidence type="ECO:0000256" key="4">
    <source>
        <dbReference type="ARBA" id="ARBA00023014"/>
    </source>
</evidence>
<organism evidence="8 9">
    <name type="scientific">Paraconexibacter antarcticus</name>
    <dbReference type="NCBI Taxonomy" id="2949664"/>
    <lineage>
        <taxon>Bacteria</taxon>
        <taxon>Bacillati</taxon>
        <taxon>Actinomycetota</taxon>
        <taxon>Thermoleophilia</taxon>
        <taxon>Solirubrobacterales</taxon>
        <taxon>Paraconexibacteraceae</taxon>
        <taxon>Paraconexibacter</taxon>
    </lineage>
</organism>
<dbReference type="Pfam" id="PF00384">
    <property type="entry name" value="Molybdopterin"/>
    <property type="match status" value="1"/>
</dbReference>
<protein>
    <submittedName>
        <fullName evidence="8">Molybdopterin-dependent oxidoreductase</fullName>
    </submittedName>
</protein>
<dbReference type="InterPro" id="IPR050612">
    <property type="entry name" value="Prok_Mopterin_Oxidored"/>
</dbReference>
<evidence type="ECO:0000256" key="5">
    <source>
        <dbReference type="SAM" id="MobiDB-lite"/>
    </source>
</evidence>
<feature type="compositionally biased region" description="Basic residues" evidence="5">
    <location>
        <begin position="622"/>
        <end position="632"/>
    </location>
</feature>
<dbReference type="InterPro" id="IPR006657">
    <property type="entry name" value="MoPterin_dinucl-bd_dom"/>
</dbReference>
<evidence type="ECO:0000259" key="7">
    <source>
        <dbReference type="Pfam" id="PF01568"/>
    </source>
</evidence>
<evidence type="ECO:0000256" key="2">
    <source>
        <dbReference type="ARBA" id="ARBA00022723"/>
    </source>
</evidence>
<feature type="compositionally biased region" description="Basic residues" evidence="5">
    <location>
        <begin position="657"/>
        <end position="667"/>
    </location>
</feature>
<dbReference type="Gene3D" id="3.40.50.740">
    <property type="match status" value="1"/>
</dbReference>
<dbReference type="PANTHER" id="PTHR43742:SF6">
    <property type="entry name" value="OXIDOREDUCTASE YYAE-RELATED"/>
    <property type="match status" value="1"/>
</dbReference>
<dbReference type="EMBL" id="CP098502">
    <property type="protein sequence ID" value="UTI62648.1"/>
    <property type="molecule type" value="Genomic_DNA"/>
</dbReference>
<dbReference type="Gene3D" id="2.40.40.20">
    <property type="match status" value="1"/>
</dbReference>
<gene>
    <name evidence="8" type="ORF">NBH00_14910</name>
</gene>
<feature type="compositionally biased region" description="Basic and acidic residues" evidence="5">
    <location>
        <begin position="668"/>
        <end position="681"/>
    </location>
</feature>
<sequence length="736" mass="80970">MLKDPDRLLEPQRRRPDGTFEPVSWDAAMADIGTRLRKIVAESGRESIGIGLGNANAWNYGAFLTLFGMATALKTKHFYTASSIDINGYWVVGELLYGNNLANPFPDFARTDFALILGANPVVSHGSMVTVGKIREVLLDIPKRGGRVVVVDPRRTETASLFEHVPIIPEGDPWLLAAILKVLVDERLVDRATAERQATGVPFALDLVRDVDLDRAAAECGIPRADIEQLARDLAAAPAACVYGRCGASLGRFATLTKYLIDVINIVTGNLDKAGGIVFGRPMIDLEFMTGILKANGYDRWRTRVDGIPEVIGTSPWATFPREVATPGPGQCRAMICAATNAATTSVNAKAMDEAFAALDLFVSLDPYVTDTNRHADYILPPKLLLEREAIPIFTQSHNAVPYAQWTAPVVDPPPGVRDDWKILDDICKEIGMVPSGAPGAQLMGRLGIRLPPHVGVDAFMRIGPDGDLFGLRRNGLSRKKLLKAGAPVKLADHSPVGIIRDRIRHKDRMVHLEHRLFADELERLRTIEGLDDAHPLRLFTIRELRSQNSWLHNVPKLMSGGRACRLRIHPEDAETRGLTDGAMAAVASNWGRIEVEVQVTDEGHAGLGRPESALGPPGRLAGRRRRGRRPLQRPDPQLRRLPRQGLGERLGQRDRRAGRRGAHGRRRADGRNGRRLERPRPVGRPDAGPSAIRRPRGAPTVRALRSRRARSRRRAPRARAVRRGAGRPRGRAGRV</sequence>
<dbReference type="Gene3D" id="3.40.228.10">
    <property type="entry name" value="Dimethylsulfoxide Reductase, domain 2"/>
    <property type="match status" value="1"/>
</dbReference>
<dbReference type="Proteomes" id="UP001056035">
    <property type="component" value="Chromosome"/>
</dbReference>
<feature type="region of interest" description="Disordered" evidence="5">
    <location>
        <begin position="603"/>
        <end position="736"/>
    </location>
</feature>
<dbReference type="SUPFAM" id="SSF50692">
    <property type="entry name" value="ADC-like"/>
    <property type="match status" value="1"/>
</dbReference>
<accession>A0ABY5DLF3</accession>
<keyword evidence="3" id="KW-0408">Iron</keyword>
<dbReference type="SUPFAM" id="SSF53706">
    <property type="entry name" value="Formate dehydrogenase/DMSO reductase, domains 1-3"/>
    <property type="match status" value="1"/>
</dbReference>
<feature type="compositionally biased region" description="Basic residues" evidence="5">
    <location>
        <begin position="705"/>
        <end position="736"/>
    </location>
</feature>
<comment type="similarity">
    <text evidence="1">Belongs to the prokaryotic molybdopterin-containing oxidoreductase family.</text>
</comment>
<evidence type="ECO:0000313" key="8">
    <source>
        <dbReference type="EMBL" id="UTI62648.1"/>
    </source>
</evidence>
<keyword evidence="2" id="KW-0479">Metal-binding</keyword>
<keyword evidence="9" id="KW-1185">Reference proteome</keyword>
<dbReference type="InterPro" id="IPR009010">
    <property type="entry name" value="Asp_de-COase-like_dom_sf"/>
</dbReference>
<evidence type="ECO:0000313" key="9">
    <source>
        <dbReference type="Proteomes" id="UP001056035"/>
    </source>
</evidence>
<feature type="domain" description="Molybdopterin oxidoreductase" evidence="6">
    <location>
        <begin position="7"/>
        <end position="429"/>
    </location>
</feature>
<name>A0ABY5DLF3_9ACTN</name>
<dbReference type="Pfam" id="PF01568">
    <property type="entry name" value="Molydop_binding"/>
    <property type="match status" value="1"/>
</dbReference>
<evidence type="ECO:0000256" key="3">
    <source>
        <dbReference type="ARBA" id="ARBA00023004"/>
    </source>
</evidence>